<accession>A0A1X7RDC0</accession>
<keyword evidence="2" id="KW-1185">Reference proteome</keyword>
<reference evidence="1 2" key="1">
    <citation type="submission" date="2016-06" db="EMBL/GenBank/DDBJ databases">
        <authorList>
            <person name="Kjaerup R.B."/>
            <person name="Dalgaard T.S."/>
            <person name="Juul-Madsen H.R."/>
        </authorList>
    </citation>
    <scope>NUCLEOTIDE SEQUENCE [LARGE SCALE GENOMIC DNA]</scope>
</reference>
<sequence>MDPQEEREARIMLQDLETSPDPPVLSIPFHNGIKWTYGLIKGKVTRLEIVVNITTDTTTRRVRQYEINNAKNYIYGLQSKNISIQVSRQAVG</sequence>
<evidence type="ECO:0000313" key="1">
    <source>
        <dbReference type="EMBL" id="SMQ45395.1"/>
    </source>
</evidence>
<protein>
    <submittedName>
        <fullName evidence="1">Uncharacterized protein</fullName>
    </submittedName>
</protein>
<dbReference type="AlphaFoldDB" id="A0A1X7RDC0"/>
<proteinExistence type="predicted"/>
<dbReference type="EMBL" id="LT853692">
    <property type="protein sequence ID" value="SMQ45395.1"/>
    <property type="molecule type" value="Genomic_DNA"/>
</dbReference>
<name>A0A1X7RDC0_ZYMT9</name>
<gene>
    <name evidence="1" type="ORF">ZT3D7_G539</name>
</gene>
<evidence type="ECO:0000313" key="2">
    <source>
        <dbReference type="Proteomes" id="UP000215127"/>
    </source>
</evidence>
<organism evidence="1 2">
    <name type="scientific">Zymoseptoria tritici (strain ST99CH_3D7)</name>
    <dbReference type="NCBI Taxonomy" id="1276538"/>
    <lineage>
        <taxon>Eukaryota</taxon>
        <taxon>Fungi</taxon>
        <taxon>Dikarya</taxon>
        <taxon>Ascomycota</taxon>
        <taxon>Pezizomycotina</taxon>
        <taxon>Dothideomycetes</taxon>
        <taxon>Dothideomycetidae</taxon>
        <taxon>Mycosphaerellales</taxon>
        <taxon>Mycosphaerellaceae</taxon>
        <taxon>Zymoseptoria</taxon>
    </lineage>
</organism>
<dbReference type="Proteomes" id="UP000215127">
    <property type="component" value="Chromosome 1"/>
</dbReference>